<evidence type="ECO:0000259" key="1">
    <source>
        <dbReference type="Pfam" id="PF07862"/>
    </source>
</evidence>
<dbReference type="HOGENOM" id="CLU_2207709_0_0_3"/>
<reference evidence="2 3" key="1">
    <citation type="journal article" date="2007" name="PLoS Genet.">
        <title>Patterns and implications of gene gain and loss in the evolution of Prochlorococcus.</title>
        <authorList>
            <person name="Kettler G.C."/>
            <person name="Martiny A.C."/>
            <person name="Huang K."/>
            <person name="Zucker J."/>
            <person name="Coleman M.L."/>
            <person name="Rodrigue S."/>
            <person name="Chen F."/>
            <person name="Lapidus A."/>
            <person name="Ferriera S."/>
            <person name="Johnson J."/>
            <person name="Steglich C."/>
            <person name="Church G.M."/>
            <person name="Richardson P."/>
            <person name="Chisholm S.W."/>
        </authorList>
    </citation>
    <scope>NUCLEOTIDE SEQUENCE [LARGE SCALE GENOMIC DNA]</scope>
    <source>
        <strain evidence="2 3">MIT 9303</strain>
    </source>
</reference>
<protein>
    <recommendedName>
        <fullName evidence="1">Nif11 domain-containing protein</fullName>
    </recommendedName>
</protein>
<sequence>MEHMNELEAFIAEARRNPNLQAQLKDCALEKWGDQHTPLDVDTAKVIEVAKRAGFHVSEADICLAQCQQLNNFWRFEMENAFVARRTLARIQMQILGSNDAIDYYSF</sequence>
<dbReference type="STRING" id="59922.P9303_28021"/>
<feature type="domain" description="Nif11" evidence="1">
    <location>
        <begin position="6"/>
        <end position="61"/>
    </location>
</feature>
<dbReference type="BioCyc" id="PMAR59922:G1G80-2459-MONOMER"/>
<dbReference type="EMBL" id="CP000554">
    <property type="protein sequence ID" value="ABM79532.1"/>
    <property type="molecule type" value="Genomic_DNA"/>
</dbReference>
<evidence type="ECO:0000313" key="2">
    <source>
        <dbReference type="EMBL" id="ABM79532.1"/>
    </source>
</evidence>
<dbReference type="Proteomes" id="UP000002274">
    <property type="component" value="Chromosome"/>
</dbReference>
<proteinExistence type="predicted"/>
<name>A2CDH2_PROM3</name>
<dbReference type="Pfam" id="PF07862">
    <property type="entry name" value="Nif11"/>
    <property type="match status" value="1"/>
</dbReference>
<evidence type="ECO:0000313" key="3">
    <source>
        <dbReference type="Proteomes" id="UP000002274"/>
    </source>
</evidence>
<dbReference type="InterPro" id="IPR012903">
    <property type="entry name" value="Nif11"/>
</dbReference>
<dbReference type="KEGG" id="pmf:P9303_28021"/>
<accession>A2CDH2</accession>
<gene>
    <name evidence="2" type="ordered locus">P9303_28021</name>
</gene>
<organism evidence="2 3">
    <name type="scientific">Prochlorococcus marinus (strain MIT 9303)</name>
    <dbReference type="NCBI Taxonomy" id="59922"/>
    <lineage>
        <taxon>Bacteria</taxon>
        <taxon>Bacillati</taxon>
        <taxon>Cyanobacteriota</taxon>
        <taxon>Cyanophyceae</taxon>
        <taxon>Synechococcales</taxon>
        <taxon>Prochlorococcaceae</taxon>
        <taxon>Prochlorococcus</taxon>
    </lineage>
</organism>
<dbReference type="AlphaFoldDB" id="A2CDH2"/>